<organism evidence="2">
    <name type="scientific">Ananas comosus var. bracteatus</name>
    <name type="common">red pineapple</name>
    <dbReference type="NCBI Taxonomy" id="296719"/>
    <lineage>
        <taxon>Eukaryota</taxon>
        <taxon>Viridiplantae</taxon>
        <taxon>Streptophyta</taxon>
        <taxon>Embryophyta</taxon>
        <taxon>Tracheophyta</taxon>
        <taxon>Spermatophyta</taxon>
        <taxon>Magnoliopsida</taxon>
        <taxon>Liliopsida</taxon>
        <taxon>Poales</taxon>
        <taxon>Bromeliaceae</taxon>
        <taxon>Bromelioideae</taxon>
        <taxon>Ananas</taxon>
    </lineage>
</organism>
<accession>A0A6V7QVD7</accession>
<dbReference type="EMBL" id="CAJEUB010000035">
    <property type="protein sequence ID" value="CAD1847109.1"/>
    <property type="molecule type" value="Genomic_DNA"/>
</dbReference>
<feature type="compositionally biased region" description="Basic and acidic residues" evidence="1">
    <location>
        <begin position="50"/>
        <end position="68"/>
    </location>
</feature>
<dbReference type="AlphaFoldDB" id="A0A6V7QVD7"/>
<evidence type="ECO:0000256" key="1">
    <source>
        <dbReference type="SAM" id="MobiDB-lite"/>
    </source>
</evidence>
<proteinExistence type="predicted"/>
<sequence>MAVPGPYSGVSTLAFVARASASPWGSSMGASSSPTSDRRRSPTKRPRRRVITERTGHAASEDSDRDSKLSSFYFSQNASATIFRFALEDCSDLLTSKQRE</sequence>
<gene>
    <name evidence="2" type="ORF">CB5_LOCUS30320</name>
</gene>
<protein>
    <submittedName>
        <fullName evidence="2">Uncharacterized protein</fullName>
    </submittedName>
</protein>
<feature type="compositionally biased region" description="Low complexity" evidence="1">
    <location>
        <begin position="21"/>
        <end position="35"/>
    </location>
</feature>
<reference evidence="2" key="1">
    <citation type="submission" date="2020-07" db="EMBL/GenBank/DDBJ databases">
        <authorList>
            <person name="Lin J."/>
        </authorList>
    </citation>
    <scope>NUCLEOTIDE SEQUENCE</scope>
</reference>
<evidence type="ECO:0000313" key="2">
    <source>
        <dbReference type="EMBL" id="CAD1847109.1"/>
    </source>
</evidence>
<name>A0A6V7QVD7_ANACO</name>
<feature type="region of interest" description="Disordered" evidence="1">
    <location>
        <begin position="21"/>
        <end position="68"/>
    </location>
</feature>